<protein>
    <submittedName>
        <fullName evidence="1">Uncharacterized protein</fullName>
    </submittedName>
</protein>
<gene>
    <name evidence="1" type="ORF">O6H91_01G069600</name>
</gene>
<evidence type="ECO:0000313" key="2">
    <source>
        <dbReference type="Proteomes" id="UP001162992"/>
    </source>
</evidence>
<dbReference type="EMBL" id="CM055092">
    <property type="protein sequence ID" value="KAJ7569275.1"/>
    <property type="molecule type" value="Genomic_DNA"/>
</dbReference>
<accession>A0ACC2ESA3</accession>
<name>A0ACC2ESA3_DIPCM</name>
<evidence type="ECO:0000313" key="1">
    <source>
        <dbReference type="EMBL" id="KAJ7569275.1"/>
    </source>
</evidence>
<sequence>MALLCFNETLYFDALEPKEIKFLSPINVSFDLVSIVLCVDVYYGYNISSYGITSKKVPFWYFLLRLLSKNISFSKRESILLDIQDESQSLLTDCNLHIHHFEVPCQAKQDIDP</sequence>
<keyword evidence="2" id="KW-1185">Reference proteome</keyword>
<proteinExistence type="predicted"/>
<reference evidence="2" key="1">
    <citation type="journal article" date="2024" name="Proc. Natl. Acad. Sci. U.S.A.">
        <title>Extraordinary preservation of gene collinearity over three hundred million years revealed in homosporous lycophytes.</title>
        <authorList>
            <person name="Li C."/>
            <person name="Wickell D."/>
            <person name="Kuo L.Y."/>
            <person name="Chen X."/>
            <person name="Nie B."/>
            <person name="Liao X."/>
            <person name="Peng D."/>
            <person name="Ji J."/>
            <person name="Jenkins J."/>
            <person name="Williams M."/>
            <person name="Shu S."/>
            <person name="Plott C."/>
            <person name="Barry K."/>
            <person name="Rajasekar S."/>
            <person name="Grimwood J."/>
            <person name="Han X."/>
            <person name="Sun S."/>
            <person name="Hou Z."/>
            <person name="He W."/>
            <person name="Dai G."/>
            <person name="Sun C."/>
            <person name="Schmutz J."/>
            <person name="Leebens-Mack J.H."/>
            <person name="Li F.W."/>
            <person name="Wang L."/>
        </authorList>
    </citation>
    <scope>NUCLEOTIDE SEQUENCE [LARGE SCALE GENOMIC DNA]</scope>
    <source>
        <strain evidence="2">cv. PW_Plant_1</strain>
    </source>
</reference>
<dbReference type="Proteomes" id="UP001162992">
    <property type="component" value="Chromosome 1"/>
</dbReference>
<organism evidence="1 2">
    <name type="scientific">Diphasiastrum complanatum</name>
    <name type="common">Issler's clubmoss</name>
    <name type="synonym">Lycopodium complanatum</name>
    <dbReference type="NCBI Taxonomy" id="34168"/>
    <lineage>
        <taxon>Eukaryota</taxon>
        <taxon>Viridiplantae</taxon>
        <taxon>Streptophyta</taxon>
        <taxon>Embryophyta</taxon>
        <taxon>Tracheophyta</taxon>
        <taxon>Lycopodiopsida</taxon>
        <taxon>Lycopodiales</taxon>
        <taxon>Lycopodiaceae</taxon>
        <taxon>Lycopodioideae</taxon>
        <taxon>Diphasiastrum</taxon>
    </lineage>
</organism>
<comment type="caution">
    <text evidence="1">The sequence shown here is derived from an EMBL/GenBank/DDBJ whole genome shotgun (WGS) entry which is preliminary data.</text>
</comment>